<dbReference type="PANTHER" id="PTHR11851:SF224">
    <property type="entry name" value="PROCESSING PROTEASE"/>
    <property type="match status" value="1"/>
</dbReference>
<reference evidence="4 5" key="1">
    <citation type="submission" date="2016-10" db="EMBL/GenBank/DDBJ databases">
        <authorList>
            <person name="de Groot N.N."/>
        </authorList>
    </citation>
    <scope>NUCLEOTIDE SEQUENCE [LARGE SCALE GENOMIC DNA]</scope>
    <source>
        <strain evidence="4">MBHS1</strain>
    </source>
</reference>
<sequence length="437" mass="47977">MKYLHLKVAMGLALILIFAKAWALPDIQHWQTDNGIPVYFVAASELPIIDIEIVFDAASSRDGEQAGIALMTNAMLAEGAGGLSAEQLSDAFADAGAEFANDSLRDMAWLSLRSLREDRYLQPALKHFLKILGQPDFPPAAFARERQRVLQSLAYDKQSPAKLLSKAFYRNLYGSHAYASPVYGTQNSLNALSSADLKAFYEKYYVASNAVIAMMGAVELKQAKALAQQISQVLSPGQKPPALAAASQIADAQTQHIDFPSTQTHIRLGQMGISRYAPDRFALSLANYTLGGGGLVSRLMHEVREKQGLAYSVYSRFSLMREAGPFVIGLQTRTDQTQHAITLVRQILQDYVKTGPSTAELQAAKDNMTGGFALMLDSNAKILSNLALIGFYGLPLDYLHTWQDKVRAVTLEQVREALKKHLNPEKMLLITVGKDSH</sequence>
<feature type="signal peptide" evidence="1">
    <location>
        <begin position="1"/>
        <end position="23"/>
    </location>
</feature>
<dbReference type="EMBL" id="FMSV02000440">
    <property type="protein sequence ID" value="SEH06195.1"/>
    <property type="molecule type" value="Genomic_DNA"/>
</dbReference>
<evidence type="ECO:0000259" key="2">
    <source>
        <dbReference type="Pfam" id="PF00675"/>
    </source>
</evidence>
<dbReference type="Pfam" id="PF00675">
    <property type="entry name" value="Peptidase_M16"/>
    <property type="match status" value="1"/>
</dbReference>
<feature type="domain" description="Peptidase M16 C-terminal" evidence="3">
    <location>
        <begin position="192"/>
        <end position="367"/>
    </location>
</feature>
<feature type="domain" description="Peptidase M16 N-terminal" evidence="2">
    <location>
        <begin position="51"/>
        <end position="185"/>
    </location>
</feature>
<dbReference type="Pfam" id="PF05193">
    <property type="entry name" value="Peptidase_M16_C"/>
    <property type="match status" value="1"/>
</dbReference>
<dbReference type="RefSeq" id="WP_286019300.1">
    <property type="nucleotide sequence ID" value="NZ_FMSV02000440.1"/>
</dbReference>
<evidence type="ECO:0000256" key="1">
    <source>
        <dbReference type="SAM" id="SignalP"/>
    </source>
</evidence>
<dbReference type="InterPro" id="IPR007863">
    <property type="entry name" value="Peptidase_M16_C"/>
</dbReference>
<dbReference type="Gene3D" id="3.30.830.10">
    <property type="entry name" value="Metalloenzyme, LuxS/M16 peptidase-like"/>
    <property type="match status" value="2"/>
</dbReference>
<keyword evidence="5" id="KW-1185">Reference proteome</keyword>
<dbReference type="InterPro" id="IPR011765">
    <property type="entry name" value="Pept_M16_N"/>
</dbReference>
<protein>
    <submittedName>
        <fullName evidence="4">Peptidase M16 inactive domain protein</fullName>
    </submittedName>
</protein>
<dbReference type="AlphaFoldDB" id="A0A1H6FB13"/>
<organism evidence="4 5">
    <name type="scientific">Candidatus Venteria ishoeyi</name>
    <dbReference type="NCBI Taxonomy" id="1899563"/>
    <lineage>
        <taxon>Bacteria</taxon>
        <taxon>Pseudomonadati</taxon>
        <taxon>Pseudomonadota</taxon>
        <taxon>Gammaproteobacteria</taxon>
        <taxon>Thiotrichales</taxon>
        <taxon>Thiotrichaceae</taxon>
        <taxon>Venteria</taxon>
    </lineage>
</organism>
<evidence type="ECO:0000313" key="5">
    <source>
        <dbReference type="Proteomes" id="UP000236724"/>
    </source>
</evidence>
<name>A0A1H6FB13_9GAMM</name>
<keyword evidence="1" id="KW-0732">Signal</keyword>
<dbReference type="GO" id="GO:0046872">
    <property type="term" value="F:metal ion binding"/>
    <property type="evidence" value="ECO:0007669"/>
    <property type="project" value="InterPro"/>
</dbReference>
<accession>A0A1H6FB13</accession>
<dbReference type="PANTHER" id="PTHR11851">
    <property type="entry name" value="METALLOPROTEASE"/>
    <property type="match status" value="1"/>
</dbReference>
<evidence type="ECO:0000313" key="4">
    <source>
        <dbReference type="EMBL" id="SEH06195.1"/>
    </source>
</evidence>
<evidence type="ECO:0000259" key="3">
    <source>
        <dbReference type="Pfam" id="PF05193"/>
    </source>
</evidence>
<dbReference type="InterPro" id="IPR011249">
    <property type="entry name" value="Metalloenz_LuxS/M16"/>
</dbReference>
<dbReference type="InterPro" id="IPR050361">
    <property type="entry name" value="MPP/UQCRC_Complex"/>
</dbReference>
<gene>
    <name evidence="4" type="ORF">MBHS_02050</name>
</gene>
<dbReference type="Proteomes" id="UP000236724">
    <property type="component" value="Unassembled WGS sequence"/>
</dbReference>
<dbReference type="SUPFAM" id="SSF63411">
    <property type="entry name" value="LuxS/MPP-like metallohydrolase"/>
    <property type="match status" value="2"/>
</dbReference>
<feature type="chain" id="PRO_5014809198" evidence="1">
    <location>
        <begin position="24"/>
        <end position="437"/>
    </location>
</feature>
<proteinExistence type="predicted"/>